<reference evidence="9 10" key="1">
    <citation type="submission" date="2024-02" db="EMBL/GenBank/DDBJ databases">
        <title>Deinococcus carri NBRC 110142.</title>
        <authorList>
            <person name="Ichikawa N."/>
            <person name="Katano-Makiyama Y."/>
            <person name="Hidaka K."/>
        </authorList>
    </citation>
    <scope>NUCLEOTIDE SEQUENCE [LARGE SCALE GENOMIC DNA]</scope>
    <source>
        <strain evidence="9 10">NBRC 110142</strain>
    </source>
</reference>
<dbReference type="Pfam" id="PF03449">
    <property type="entry name" value="GreA_GreB_N"/>
    <property type="match status" value="1"/>
</dbReference>
<protein>
    <recommendedName>
        <fullName evidence="5 6">Transcription elongation factor GreA</fullName>
    </recommendedName>
    <alternativeName>
        <fullName evidence="5">Transcript cleavage factor GreA</fullName>
    </alternativeName>
</protein>
<dbReference type="SUPFAM" id="SSF54534">
    <property type="entry name" value="FKBP-like"/>
    <property type="match status" value="1"/>
</dbReference>
<keyword evidence="3 5" id="KW-0804">Transcription</keyword>
<comment type="caution">
    <text evidence="9">The sequence shown here is derived from an EMBL/GenBank/DDBJ whole genome shotgun (WGS) entry which is preliminary data.</text>
</comment>
<dbReference type="Proteomes" id="UP001401887">
    <property type="component" value="Unassembled WGS sequence"/>
</dbReference>
<dbReference type="InterPro" id="IPR023459">
    <property type="entry name" value="Tscrpt_elong_fac_GreA/B_fam"/>
</dbReference>
<name>A0ABP9W4E8_9DEIO</name>
<keyword evidence="9" id="KW-0648">Protein biosynthesis</keyword>
<evidence type="ECO:0000256" key="2">
    <source>
        <dbReference type="ARBA" id="ARBA00023125"/>
    </source>
</evidence>
<comment type="function">
    <text evidence="4 5 6">Necessary for efficient RNA polymerase transcription elongation past template-encoded arresting sites. The arresting sites in DNA have the property of trapping a certain fraction of elongating RNA polymerases that pass through, resulting in locked ternary complexes. Cleavage of the nascent transcript by cleavage factors such as GreA or GreB allows the resumption of elongation from the new 3'terminus. GreA releases sequences of 2 to 3 nucleotides.</text>
</comment>
<evidence type="ECO:0000256" key="6">
    <source>
        <dbReference type="RuleBase" id="RU000556"/>
    </source>
</evidence>
<dbReference type="PANTHER" id="PTHR30437:SF4">
    <property type="entry name" value="TRANSCRIPTION ELONGATION FACTOR GREA"/>
    <property type="match status" value="1"/>
</dbReference>
<keyword evidence="2 5" id="KW-0238">DNA-binding</keyword>
<dbReference type="Gene3D" id="1.10.287.180">
    <property type="entry name" value="Transcription elongation factor, GreA/GreB, N-terminal domain"/>
    <property type="match status" value="1"/>
</dbReference>
<dbReference type="Gene3D" id="3.10.50.30">
    <property type="entry name" value="Transcription elongation factor, GreA/GreB, C-terminal domain"/>
    <property type="match status" value="1"/>
</dbReference>
<feature type="domain" description="Transcription elongation factor GreA/GreB C-terminal" evidence="7">
    <location>
        <begin position="96"/>
        <end position="168"/>
    </location>
</feature>
<dbReference type="Pfam" id="PF01272">
    <property type="entry name" value="GreA_GreB"/>
    <property type="match status" value="1"/>
</dbReference>
<dbReference type="InterPro" id="IPR001437">
    <property type="entry name" value="Tscrpt_elong_fac_GreA/B_C"/>
</dbReference>
<dbReference type="SUPFAM" id="SSF46557">
    <property type="entry name" value="GreA transcript cleavage protein, N-terminal domain"/>
    <property type="match status" value="1"/>
</dbReference>
<comment type="similarity">
    <text evidence="5 6">Belongs to the GreA/GreB family.</text>
</comment>
<dbReference type="InterPro" id="IPR036953">
    <property type="entry name" value="GreA/GreB_C_sf"/>
</dbReference>
<organism evidence="9 10">
    <name type="scientific">Deinococcus carri</name>
    <dbReference type="NCBI Taxonomy" id="1211323"/>
    <lineage>
        <taxon>Bacteria</taxon>
        <taxon>Thermotogati</taxon>
        <taxon>Deinococcota</taxon>
        <taxon>Deinococci</taxon>
        <taxon>Deinococcales</taxon>
        <taxon>Deinococcaceae</taxon>
        <taxon>Deinococcus</taxon>
    </lineage>
</organism>
<evidence type="ECO:0000313" key="9">
    <source>
        <dbReference type="EMBL" id="GAA5511866.1"/>
    </source>
</evidence>
<evidence type="ECO:0000256" key="3">
    <source>
        <dbReference type="ARBA" id="ARBA00023163"/>
    </source>
</evidence>
<proteinExistence type="inferred from homology"/>
<dbReference type="PIRSF" id="PIRSF006092">
    <property type="entry name" value="GreA_GreB"/>
    <property type="match status" value="1"/>
</dbReference>
<sequence length="169" mass="18981">MATFLNPALYWAAMTKARITMTQRGYDKLRETLNYLKTERREQISEYMGSAIADGDLRESAAYDEARMQQSENEARIIELEDQLERAMIIEEDATGGVGLGARVLVRDEKGKEHRFELVGTYEVDVLKGKISDASPMGQALSGKRPGQTVTVQLPRGTAKFEVLEVTYE</sequence>
<evidence type="ECO:0000259" key="7">
    <source>
        <dbReference type="Pfam" id="PF01272"/>
    </source>
</evidence>
<dbReference type="InterPro" id="IPR036805">
    <property type="entry name" value="Tscrpt_elong_fac_GreA/B_N_sf"/>
</dbReference>
<evidence type="ECO:0000259" key="8">
    <source>
        <dbReference type="Pfam" id="PF03449"/>
    </source>
</evidence>
<dbReference type="InterPro" id="IPR006359">
    <property type="entry name" value="Tscrpt_elong_fac_GreA"/>
</dbReference>
<feature type="domain" description="Transcription elongation factor GreA/GreB N-terminal" evidence="8">
    <location>
        <begin position="19"/>
        <end position="89"/>
    </location>
</feature>
<keyword evidence="9" id="KW-0251">Elongation factor</keyword>
<dbReference type="InterPro" id="IPR028624">
    <property type="entry name" value="Tscrpt_elong_fac_GreA/B"/>
</dbReference>
<evidence type="ECO:0000256" key="4">
    <source>
        <dbReference type="ARBA" id="ARBA00024916"/>
    </source>
</evidence>
<gene>
    <name evidence="5 9" type="primary">greA</name>
    <name evidence="9" type="ORF">Dcar01_00580</name>
</gene>
<keyword evidence="10" id="KW-1185">Reference proteome</keyword>
<dbReference type="EMBL" id="BAABRP010000001">
    <property type="protein sequence ID" value="GAA5511866.1"/>
    <property type="molecule type" value="Genomic_DNA"/>
</dbReference>
<dbReference type="HAMAP" id="MF_00105">
    <property type="entry name" value="GreA_GreB"/>
    <property type="match status" value="1"/>
</dbReference>
<keyword evidence="1 5" id="KW-0805">Transcription regulation</keyword>
<evidence type="ECO:0000256" key="1">
    <source>
        <dbReference type="ARBA" id="ARBA00023015"/>
    </source>
</evidence>
<dbReference type="GO" id="GO:0003746">
    <property type="term" value="F:translation elongation factor activity"/>
    <property type="evidence" value="ECO:0007669"/>
    <property type="project" value="UniProtKB-KW"/>
</dbReference>
<evidence type="ECO:0000313" key="10">
    <source>
        <dbReference type="Proteomes" id="UP001401887"/>
    </source>
</evidence>
<accession>A0ABP9W4E8</accession>
<evidence type="ECO:0000256" key="5">
    <source>
        <dbReference type="HAMAP-Rule" id="MF_00105"/>
    </source>
</evidence>
<dbReference type="PANTHER" id="PTHR30437">
    <property type="entry name" value="TRANSCRIPTION ELONGATION FACTOR GREA"/>
    <property type="match status" value="1"/>
</dbReference>
<dbReference type="NCBIfam" id="TIGR01462">
    <property type="entry name" value="greA"/>
    <property type="match status" value="1"/>
</dbReference>
<dbReference type="InterPro" id="IPR022691">
    <property type="entry name" value="Tscrpt_elong_fac_GreA/B_N"/>
</dbReference>